<dbReference type="AlphaFoldDB" id="A0A915L4R3"/>
<proteinExistence type="predicted"/>
<protein>
    <submittedName>
        <fullName evidence="2">Uncharacterized protein</fullName>
    </submittedName>
</protein>
<keyword evidence="1" id="KW-1185">Reference proteome</keyword>
<sequence>MHFMRSKSRNFSALLSVQMWKKTVETRDLIRENEAALGHIYTVAVPNRYPFVRIVDDFFSEET</sequence>
<dbReference type="WBParaSite" id="nRc.2.0.1.t44765-RA">
    <property type="protein sequence ID" value="nRc.2.0.1.t44765-RA"/>
    <property type="gene ID" value="nRc.2.0.1.g44765"/>
</dbReference>
<accession>A0A915L4R3</accession>
<evidence type="ECO:0000313" key="1">
    <source>
        <dbReference type="Proteomes" id="UP000887565"/>
    </source>
</evidence>
<name>A0A915L4R3_ROMCU</name>
<evidence type="ECO:0000313" key="2">
    <source>
        <dbReference type="WBParaSite" id="nRc.2.0.1.t44765-RA"/>
    </source>
</evidence>
<dbReference type="Proteomes" id="UP000887565">
    <property type="component" value="Unplaced"/>
</dbReference>
<reference evidence="2" key="1">
    <citation type="submission" date="2022-11" db="UniProtKB">
        <authorList>
            <consortium name="WormBaseParasite"/>
        </authorList>
    </citation>
    <scope>IDENTIFICATION</scope>
</reference>
<organism evidence="1 2">
    <name type="scientific">Romanomermis culicivorax</name>
    <name type="common">Nematode worm</name>
    <dbReference type="NCBI Taxonomy" id="13658"/>
    <lineage>
        <taxon>Eukaryota</taxon>
        <taxon>Metazoa</taxon>
        <taxon>Ecdysozoa</taxon>
        <taxon>Nematoda</taxon>
        <taxon>Enoplea</taxon>
        <taxon>Dorylaimia</taxon>
        <taxon>Mermithida</taxon>
        <taxon>Mermithoidea</taxon>
        <taxon>Mermithidae</taxon>
        <taxon>Romanomermis</taxon>
    </lineage>
</organism>